<comment type="caution">
    <text evidence="3">The sequence shown here is derived from an EMBL/GenBank/DDBJ whole genome shotgun (WGS) entry which is preliminary data.</text>
</comment>
<dbReference type="OrthoDB" id="9182727at2"/>
<dbReference type="Pfam" id="PF18476">
    <property type="entry name" value="PIN_8"/>
    <property type="match status" value="1"/>
</dbReference>
<evidence type="ECO:0000313" key="3">
    <source>
        <dbReference type="EMBL" id="TSE11939.1"/>
    </source>
</evidence>
<feature type="compositionally biased region" description="Low complexity" evidence="1">
    <location>
        <begin position="627"/>
        <end position="637"/>
    </location>
</feature>
<evidence type="ECO:0000259" key="2">
    <source>
        <dbReference type="Pfam" id="PF18476"/>
    </source>
</evidence>
<sequence length="669" mass="72511">MLIPVEVEPAEGFIARAQVALADSKTHVYVDTSLLMWLAAVGPSSRAVFIDWASTLNGRIHVPAWSVHEFYRHHQRKTQVNEIAEKCSAVEKALKDLKSLMRVYADGPLVPDKPEMSFVGDLEAAAANVESAMRIAQGWNYEAAAFEVIKWMNTHALAATRAFDAFASLKQRGGARYGHEVPPGFEDGHKVTNRFGDLIFWEDVIADASTRAAATVVVLTRDRKEDWFSSGLEREPSEDLRRLRGRWNPVPVPHPMLTLEMRTTANAALILLDELYMGGVMWLADKNRFGRLAAVTFGMDLARLEAATRPPPGIAERAAKRDAVDTLGLLEANRIIKAARADEDRAAVLKTIADLQGQAPEVEATIDSFTAESISAMDPADLTVLAKRLYDNAHLGPSAAATLARRLLDGIDKVNSLHASAIVGGMLVAAYFEEGVARATPVGQLLQELLEWRVDKGVDRTIGAVSRELKRVRSPALYRPSASTDWIDVRIDASESVTTTPVAVGQIYVGPQGVLTDPPIQPELALSKMLGGAKKATVSELVSVIGRHHGIPLSILRVVDAEGDEERTILSSTGVDRFEPLRQPKRVEDEPLPENAPMANADAQPVAEVTIDVDPGGGVAPVETVSAAEAPRAARPPTAKHPGGETDEVPDEDDDLVDNDDLTDGEDLE</sequence>
<dbReference type="EMBL" id="PNOT02000135">
    <property type="protein sequence ID" value="TSE11939.1"/>
    <property type="molecule type" value="Genomic_DNA"/>
</dbReference>
<dbReference type="RefSeq" id="WP_143974451.1">
    <property type="nucleotide sequence ID" value="NZ_PNOT02000135.1"/>
</dbReference>
<gene>
    <name evidence="3" type="ORF">C1D09_011790</name>
</gene>
<proteinExistence type="predicted"/>
<keyword evidence="4" id="KW-1185">Reference proteome</keyword>
<feature type="region of interest" description="Disordered" evidence="1">
    <location>
        <begin position="581"/>
        <end position="669"/>
    </location>
</feature>
<organism evidence="3 4">
    <name type="scientific">Mesorhizobium intechi</name>
    <dbReference type="NCBI Taxonomy" id="537601"/>
    <lineage>
        <taxon>Bacteria</taxon>
        <taxon>Pseudomonadati</taxon>
        <taxon>Pseudomonadota</taxon>
        <taxon>Alphaproteobacteria</taxon>
        <taxon>Hyphomicrobiales</taxon>
        <taxon>Phyllobacteriaceae</taxon>
        <taxon>Mesorhizobium</taxon>
    </lineage>
</organism>
<evidence type="ECO:0000313" key="4">
    <source>
        <dbReference type="Proteomes" id="UP000235507"/>
    </source>
</evidence>
<dbReference type="InterPro" id="IPR041578">
    <property type="entry name" value="PIN_8"/>
</dbReference>
<dbReference type="Proteomes" id="UP000235507">
    <property type="component" value="Unassembled WGS sequence"/>
</dbReference>
<evidence type="ECO:0000256" key="1">
    <source>
        <dbReference type="SAM" id="MobiDB-lite"/>
    </source>
</evidence>
<reference evidence="3" key="1">
    <citation type="submission" date="2019-07" db="EMBL/GenBank/DDBJ databases">
        <title>Mesorhizobum intechiensis sp. nov. isolated from nodules of Lotus tenuis growing in lowlands of the Flooding Pampa, Argentina.</title>
        <authorList>
            <person name="Estrella M.J."/>
            <person name="Torres Tejerizo G.A."/>
            <person name="Cumpa Velazquez L.M."/>
            <person name="Fontana F."/>
            <person name="Hansen L."/>
            <person name="Pistorio M."/>
            <person name="Sannazzaro A.I."/>
        </authorList>
    </citation>
    <scope>NUCLEOTIDE SEQUENCE</scope>
    <source>
        <strain evidence="3">BD68</strain>
    </source>
</reference>
<dbReference type="AlphaFoldDB" id="A0A8T9ARG2"/>
<feature type="domain" description="PIN like" evidence="2">
    <location>
        <begin position="28"/>
        <end position="231"/>
    </location>
</feature>
<protein>
    <recommendedName>
        <fullName evidence="2">PIN like domain-containing protein</fullName>
    </recommendedName>
</protein>
<name>A0A8T9ARG2_9HYPH</name>
<feature type="compositionally biased region" description="Acidic residues" evidence="1">
    <location>
        <begin position="645"/>
        <end position="669"/>
    </location>
</feature>
<accession>A0A8T9ARG2</accession>